<dbReference type="Pfam" id="PF03773">
    <property type="entry name" value="ArsP_1"/>
    <property type="match status" value="1"/>
</dbReference>
<feature type="transmembrane region" description="Helical" evidence="7">
    <location>
        <begin position="315"/>
        <end position="338"/>
    </location>
</feature>
<evidence type="ECO:0000256" key="2">
    <source>
        <dbReference type="ARBA" id="ARBA00006386"/>
    </source>
</evidence>
<dbReference type="InterPro" id="IPR005524">
    <property type="entry name" value="DUF318"/>
</dbReference>
<protein>
    <submittedName>
        <fullName evidence="8">Permease</fullName>
    </submittedName>
</protein>
<feature type="transmembrane region" description="Helical" evidence="7">
    <location>
        <begin position="80"/>
        <end position="101"/>
    </location>
</feature>
<keyword evidence="5 7" id="KW-1133">Transmembrane helix</keyword>
<dbReference type="InterPro" id="IPR052923">
    <property type="entry name" value="UPF0718"/>
</dbReference>
<evidence type="ECO:0000313" key="8">
    <source>
        <dbReference type="EMBL" id="MFC5985419.1"/>
    </source>
</evidence>
<evidence type="ECO:0000256" key="3">
    <source>
        <dbReference type="ARBA" id="ARBA00022475"/>
    </source>
</evidence>
<comment type="caution">
    <text evidence="8">The sequence shown here is derived from an EMBL/GenBank/DDBJ whole genome shotgun (WGS) entry which is preliminary data.</text>
</comment>
<evidence type="ECO:0000256" key="7">
    <source>
        <dbReference type="SAM" id="Phobius"/>
    </source>
</evidence>
<feature type="transmembrane region" description="Helical" evidence="7">
    <location>
        <begin position="7"/>
        <end position="26"/>
    </location>
</feature>
<feature type="transmembrane region" description="Helical" evidence="7">
    <location>
        <begin position="262"/>
        <end position="295"/>
    </location>
</feature>
<organism evidence="8 9">
    <name type="scientific">Marinicrinis lubricantis</name>
    <dbReference type="NCBI Taxonomy" id="2086470"/>
    <lineage>
        <taxon>Bacteria</taxon>
        <taxon>Bacillati</taxon>
        <taxon>Bacillota</taxon>
        <taxon>Bacilli</taxon>
        <taxon>Bacillales</taxon>
        <taxon>Paenibacillaceae</taxon>
    </lineage>
</organism>
<proteinExistence type="inferred from homology"/>
<dbReference type="PANTHER" id="PTHR34184:SF4">
    <property type="entry name" value="UPF0718 PROTEIN YCGR"/>
    <property type="match status" value="1"/>
</dbReference>
<dbReference type="Proteomes" id="UP001596250">
    <property type="component" value="Unassembled WGS sequence"/>
</dbReference>
<keyword evidence="3" id="KW-1003">Cell membrane</keyword>
<evidence type="ECO:0000256" key="6">
    <source>
        <dbReference type="ARBA" id="ARBA00023136"/>
    </source>
</evidence>
<keyword evidence="4 7" id="KW-0812">Transmembrane</keyword>
<dbReference type="EMBL" id="JBHSQV010000025">
    <property type="protein sequence ID" value="MFC5985419.1"/>
    <property type="molecule type" value="Genomic_DNA"/>
</dbReference>
<keyword evidence="9" id="KW-1185">Reference proteome</keyword>
<evidence type="ECO:0000256" key="4">
    <source>
        <dbReference type="ARBA" id="ARBA00022692"/>
    </source>
</evidence>
<feature type="transmembrane region" description="Helical" evidence="7">
    <location>
        <begin position="46"/>
        <end position="68"/>
    </location>
</feature>
<dbReference type="PANTHER" id="PTHR34184">
    <property type="entry name" value="UPF0718 PROTEIN YCGR"/>
    <property type="match status" value="1"/>
</dbReference>
<comment type="subcellular location">
    <subcellularLocation>
        <location evidence="1">Cell membrane</location>
        <topology evidence="1">Multi-pass membrane protein</topology>
    </subcellularLocation>
</comment>
<evidence type="ECO:0000256" key="5">
    <source>
        <dbReference type="ARBA" id="ARBA00022989"/>
    </source>
</evidence>
<dbReference type="RefSeq" id="WP_379892237.1">
    <property type="nucleotide sequence ID" value="NZ_CBCSCT010000028.1"/>
</dbReference>
<keyword evidence="6 7" id="KW-0472">Membrane</keyword>
<accession>A0ABW1IKA1</accession>
<feature type="transmembrane region" description="Helical" evidence="7">
    <location>
        <begin position="152"/>
        <end position="174"/>
    </location>
</feature>
<reference evidence="9" key="1">
    <citation type="journal article" date="2019" name="Int. J. Syst. Evol. Microbiol.">
        <title>The Global Catalogue of Microorganisms (GCM) 10K type strain sequencing project: providing services to taxonomists for standard genome sequencing and annotation.</title>
        <authorList>
            <consortium name="The Broad Institute Genomics Platform"/>
            <consortium name="The Broad Institute Genome Sequencing Center for Infectious Disease"/>
            <person name="Wu L."/>
            <person name="Ma J."/>
        </authorList>
    </citation>
    <scope>NUCLEOTIDE SEQUENCE [LARGE SCALE GENOMIC DNA]</scope>
    <source>
        <strain evidence="9">CCM 8749</strain>
    </source>
</reference>
<evidence type="ECO:0000313" key="9">
    <source>
        <dbReference type="Proteomes" id="UP001596250"/>
    </source>
</evidence>
<feature type="transmembrane region" description="Helical" evidence="7">
    <location>
        <begin position="121"/>
        <end position="145"/>
    </location>
</feature>
<gene>
    <name evidence="8" type="ORF">ACFPXP_03065</name>
</gene>
<sequence>MPQTLNRWTWLILSILSLWILYTIFANLNSLQLTITYTDVQNFKTVFLSIVLEAIPFILIGVLVSSLLQEFVPDRWIRKMIPNSPFVGVLVGGLMGILFPLCECGMIPVVRRLVQKGLPLYIGIVYILAGPIVNPVVFGSTALAFRQVPEILWLRMALGFMVAIIVGLIAARWMRTNPLRSARVNDAAYLHPHHEAQQYTTNTYRSSRLAKAVGHMSEEFFEMGKYLLIGCLLTAVFQVFVSREFWITIGEGMSSHLFMAGFAYLLSICSTSDAFIASSFIGTFSTGSLLTFLVFGPMLDLKNTIVLLSVFRTRFVAILSAVVLFLVLLGSMLAEYLFL</sequence>
<evidence type="ECO:0000256" key="1">
    <source>
        <dbReference type="ARBA" id="ARBA00004651"/>
    </source>
</evidence>
<name>A0ABW1IKA1_9BACL</name>
<comment type="similarity">
    <text evidence="2">Belongs to the UPF0718 family.</text>
</comment>